<evidence type="ECO:0000313" key="1">
    <source>
        <dbReference type="EMBL" id="VAW14875.1"/>
    </source>
</evidence>
<name>A0A3B0T8W4_9ZZZZ</name>
<dbReference type="InterPro" id="IPR008869">
    <property type="entry name" value="MlaC/ttg2D"/>
</dbReference>
<dbReference type="Gene3D" id="3.10.450.710">
    <property type="entry name" value="Tgt2/MlaC"/>
    <property type="match status" value="1"/>
</dbReference>
<dbReference type="Pfam" id="PF05494">
    <property type="entry name" value="MlaC"/>
    <property type="match status" value="1"/>
</dbReference>
<sequence>MRTTFSRRCVLTALAGVLVAGLTLSFPSTASASCAIATAKATALGKQVTDIVANSSLSSGERIARFRSIFQKNANFPVMARFALGKYWKKLPTSQRKEYYKLVESLVVRVLFGQLQSFAGQKYSITTQRCLPKGTKGREFYVEGSVLNANGKVMTSVKWWFLKSGNSMKLFDFQVAGIWLTQQKRDEFVSFLNVRSGNISLLLADLRRRTGA</sequence>
<accession>A0A3B0T8W4</accession>
<dbReference type="PROSITE" id="PS51318">
    <property type="entry name" value="TAT"/>
    <property type="match status" value="1"/>
</dbReference>
<dbReference type="PROSITE" id="PS51257">
    <property type="entry name" value="PROKAR_LIPOPROTEIN"/>
    <property type="match status" value="1"/>
</dbReference>
<dbReference type="EMBL" id="UOEM01000080">
    <property type="protein sequence ID" value="VAW14875.1"/>
    <property type="molecule type" value="Genomic_DNA"/>
</dbReference>
<proteinExistence type="predicted"/>
<gene>
    <name evidence="1" type="ORF">MNBD_ALPHA09-1368</name>
</gene>
<organism evidence="1">
    <name type="scientific">hydrothermal vent metagenome</name>
    <dbReference type="NCBI Taxonomy" id="652676"/>
    <lineage>
        <taxon>unclassified sequences</taxon>
        <taxon>metagenomes</taxon>
        <taxon>ecological metagenomes</taxon>
    </lineage>
</organism>
<dbReference type="AlphaFoldDB" id="A0A3B0T8W4"/>
<evidence type="ECO:0008006" key="2">
    <source>
        <dbReference type="Google" id="ProtNLM"/>
    </source>
</evidence>
<dbReference type="InterPro" id="IPR042245">
    <property type="entry name" value="Tgt2/MlaC_sf"/>
</dbReference>
<protein>
    <recommendedName>
        <fullName evidence="2">ABC transporter substrate-binding protein</fullName>
    </recommendedName>
</protein>
<reference evidence="1" key="1">
    <citation type="submission" date="2018-06" db="EMBL/GenBank/DDBJ databases">
        <authorList>
            <person name="Zhirakovskaya E."/>
        </authorList>
    </citation>
    <scope>NUCLEOTIDE SEQUENCE</scope>
</reference>
<dbReference type="InterPro" id="IPR006311">
    <property type="entry name" value="TAT_signal"/>
</dbReference>